<dbReference type="Proteomes" id="UP001483337">
    <property type="component" value="Chromosome"/>
</dbReference>
<evidence type="ECO:0000313" key="2">
    <source>
        <dbReference type="Proteomes" id="UP001483337"/>
    </source>
</evidence>
<dbReference type="RefSeq" id="WP_353929294.1">
    <property type="nucleotide sequence ID" value="NZ_CP150886.1"/>
</dbReference>
<dbReference type="EMBL" id="CP150886">
    <property type="protein sequence ID" value="WZB86380.1"/>
    <property type="molecule type" value="Genomic_DNA"/>
</dbReference>
<accession>A0ABZ2US66</accession>
<organism evidence="1 2">
    <name type="scientific">Okeanomitos corallinicola TIOX110</name>
    <dbReference type="NCBI Taxonomy" id="3133117"/>
    <lineage>
        <taxon>Bacteria</taxon>
        <taxon>Bacillati</taxon>
        <taxon>Cyanobacteriota</taxon>
        <taxon>Cyanophyceae</taxon>
        <taxon>Nostocales</taxon>
        <taxon>Aphanizomenonaceae</taxon>
        <taxon>Okeanomitos</taxon>
    </lineage>
</organism>
<proteinExistence type="predicted"/>
<keyword evidence="2" id="KW-1185">Reference proteome</keyword>
<reference evidence="1 2" key="1">
    <citation type="submission" date="2024-04" db="EMBL/GenBank/DDBJ databases">
        <title>Okeanomitos corallinicola gen. &amp; sp. nov. (Nostocales, Cyanobacteria), a new toxic marine heterocyst-forming cyanobacterium from a coral reef.</title>
        <authorList>
            <person name="Li H."/>
            <person name="Li R."/>
            <person name="Kang J."/>
            <person name="Hii K.S."/>
            <person name="Mohamed H.F."/>
            <person name="Xu X."/>
            <person name="Luo Z."/>
        </authorList>
    </citation>
    <scope>NUCLEOTIDE SEQUENCE [LARGE SCALE GENOMIC DNA]</scope>
    <source>
        <strain evidence="1 2">TIOX110</strain>
    </source>
</reference>
<gene>
    <name evidence="1" type="ORF">WJM97_13305</name>
</gene>
<name>A0ABZ2US66_9CYAN</name>
<protein>
    <submittedName>
        <fullName evidence="1">Uncharacterized protein</fullName>
    </submittedName>
</protein>
<evidence type="ECO:0000313" key="1">
    <source>
        <dbReference type="EMBL" id="WZB86380.1"/>
    </source>
</evidence>
<sequence length="374" mass="42619">MLKPCPYRKSHQGKLECDIAEIRGKEYTQLTSVNICNECPIPETIQRVNCKNFIPLKSHLFTNTFKEDPEQEIDYDDWNSKCQKISFQNKHDYENKCSDKCPAFQPIHFDLSAEKFISLPNFNSTTATDHELRQAILSILYKYHTLHPERYKDFDVTPEFIATSLDIDIKDVVRVVLPMEDEREVETKKYLGEDYFRYIHITSEGIRMIDDNPLFGNLNTAALRSLKIENSLLNITGGIMSDSYKNDLRGANIANFANQVQDNASQTASDFSQNIGQNIDEINKLINSLREIAQTFPDAQREQAIVHLEDLQEDIHITIPEKRNPRIKARIGALLALVGVIGGTVATAVDFSNNVLELSNKLGFPGFPIEHIQP</sequence>